<dbReference type="Gene3D" id="3.40.50.12160">
    <property type="entry name" value="Methylthiotransferase, N-terminal domain"/>
    <property type="match status" value="1"/>
</dbReference>
<dbReference type="InterPro" id="IPR013848">
    <property type="entry name" value="Methylthiotransferase_N"/>
</dbReference>
<gene>
    <name evidence="14" type="primary">mtaB</name>
    <name evidence="14" type="ORF">ENV30_05485</name>
</gene>
<dbReference type="PROSITE" id="PS51449">
    <property type="entry name" value="MTTASE_N"/>
    <property type="match status" value="1"/>
</dbReference>
<dbReference type="Gene3D" id="3.80.30.20">
    <property type="entry name" value="tm_1862 like domain"/>
    <property type="match status" value="1"/>
</dbReference>
<evidence type="ECO:0000256" key="7">
    <source>
        <dbReference type="ARBA" id="ARBA00022723"/>
    </source>
</evidence>
<dbReference type="SFLD" id="SFLDG01082">
    <property type="entry name" value="B12-binding_domain_containing"/>
    <property type="match status" value="1"/>
</dbReference>
<accession>A0A7V3YGL8</accession>
<dbReference type="GO" id="GO:0046872">
    <property type="term" value="F:metal ion binding"/>
    <property type="evidence" value="ECO:0007669"/>
    <property type="project" value="UniProtKB-KW"/>
</dbReference>
<evidence type="ECO:0000313" key="14">
    <source>
        <dbReference type="EMBL" id="HGI30744.1"/>
    </source>
</evidence>
<keyword evidence="5 14" id="KW-0808">Transferase</keyword>
<evidence type="ECO:0000256" key="4">
    <source>
        <dbReference type="ARBA" id="ARBA00022490"/>
    </source>
</evidence>
<dbReference type="EMBL" id="DTFV01000076">
    <property type="protein sequence ID" value="HGI30744.1"/>
    <property type="molecule type" value="Genomic_DNA"/>
</dbReference>
<organism evidence="14">
    <name type="scientific">Candidatus Caldatribacterium californiense</name>
    <dbReference type="NCBI Taxonomy" id="1454726"/>
    <lineage>
        <taxon>Bacteria</taxon>
        <taxon>Pseudomonadati</taxon>
        <taxon>Atribacterota</taxon>
        <taxon>Atribacteria</taxon>
        <taxon>Atribacterales</taxon>
        <taxon>Candidatus Caldatribacteriaceae</taxon>
        <taxon>Candidatus Caldatribacterium</taxon>
    </lineage>
</organism>
<dbReference type="Pfam" id="PF01938">
    <property type="entry name" value="TRAM"/>
    <property type="match status" value="1"/>
</dbReference>
<keyword evidence="9" id="KW-0411">Iron-sulfur</keyword>
<comment type="function">
    <text evidence="2">Catalyzes the methylthiolation of N6-(dimethylallyl)adenosine (i(6)A), leading to the formation of 2-methylthio-N6-(dimethylallyl)adenosine (ms(2)i(6)A) at position 37 in tRNAs that read codons beginning with uridine.</text>
</comment>
<dbReference type="PANTHER" id="PTHR43020:SF2">
    <property type="entry name" value="MITOCHONDRIAL TRNA METHYLTHIOTRANSFERASE CDK5RAP1"/>
    <property type="match status" value="1"/>
</dbReference>
<keyword evidence="7" id="KW-0479">Metal-binding</keyword>
<feature type="domain" description="TRAM" evidence="11">
    <location>
        <begin position="360"/>
        <end position="421"/>
    </location>
</feature>
<evidence type="ECO:0000256" key="1">
    <source>
        <dbReference type="ARBA" id="ARBA00001966"/>
    </source>
</evidence>
<keyword evidence="8" id="KW-0408">Iron</keyword>
<keyword evidence="6" id="KW-0949">S-adenosyl-L-methionine</keyword>
<dbReference type="SUPFAM" id="SSF102114">
    <property type="entry name" value="Radical SAM enzymes"/>
    <property type="match status" value="1"/>
</dbReference>
<dbReference type="InterPro" id="IPR023404">
    <property type="entry name" value="rSAM_horseshoe"/>
</dbReference>
<dbReference type="AlphaFoldDB" id="A0A7V3YGL8"/>
<evidence type="ECO:0000259" key="13">
    <source>
        <dbReference type="PROSITE" id="PS51918"/>
    </source>
</evidence>
<evidence type="ECO:0000256" key="9">
    <source>
        <dbReference type="ARBA" id="ARBA00023014"/>
    </source>
</evidence>
<dbReference type="GO" id="GO:0005829">
    <property type="term" value="C:cytosol"/>
    <property type="evidence" value="ECO:0007669"/>
    <property type="project" value="TreeGrafter"/>
</dbReference>
<proteinExistence type="predicted"/>
<dbReference type="NCBIfam" id="TIGR00089">
    <property type="entry name" value="MiaB/RimO family radical SAM methylthiotransferase"/>
    <property type="match status" value="1"/>
</dbReference>
<keyword evidence="4" id="KW-0963">Cytoplasm</keyword>
<evidence type="ECO:0000259" key="12">
    <source>
        <dbReference type="PROSITE" id="PS51449"/>
    </source>
</evidence>
<dbReference type="SFLD" id="SFLDG01061">
    <property type="entry name" value="methylthiotransferase"/>
    <property type="match status" value="1"/>
</dbReference>
<dbReference type="PANTHER" id="PTHR43020">
    <property type="entry name" value="CDK5 REGULATORY SUBUNIT-ASSOCIATED PROTEIN 1"/>
    <property type="match status" value="1"/>
</dbReference>
<comment type="caution">
    <text evidence="14">The sequence shown here is derived from an EMBL/GenBank/DDBJ whole genome shotgun (WGS) entry which is preliminary data.</text>
</comment>
<dbReference type="PROSITE" id="PS51918">
    <property type="entry name" value="RADICAL_SAM"/>
    <property type="match status" value="1"/>
</dbReference>
<dbReference type="CDD" id="cd01335">
    <property type="entry name" value="Radical_SAM"/>
    <property type="match status" value="1"/>
</dbReference>
<dbReference type="NCBIfam" id="TIGR01579">
    <property type="entry name" value="MiaB-like-C"/>
    <property type="match status" value="1"/>
</dbReference>
<dbReference type="InterPro" id="IPR058240">
    <property type="entry name" value="rSAM_sf"/>
</dbReference>
<name>A0A7V3YGL8_9BACT</name>
<dbReference type="Pfam" id="PF04055">
    <property type="entry name" value="Radical_SAM"/>
    <property type="match status" value="1"/>
</dbReference>
<evidence type="ECO:0000259" key="11">
    <source>
        <dbReference type="PROSITE" id="PS50926"/>
    </source>
</evidence>
<dbReference type="GO" id="GO:0035597">
    <property type="term" value="F:tRNA-2-methylthio-N(6)-dimethylallyladenosine(37) synthase activity"/>
    <property type="evidence" value="ECO:0007669"/>
    <property type="project" value="UniProtKB-EC"/>
</dbReference>
<dbReference type="InterPro" id="IPR006638">
    <property type="entry name" value="Elp3/MiaA/NifB-like_rSAM"/>
</dbReference>
<evidence type="ECO:0000256" key="10">
    <source>
        <dbReference type="ARBA" id="ARBA00033765"/>
    </source>
</evidence>
<dbReference type="SFLD" id="SFLDS00029">
    <property type="entry name" value="Radical_SAM"/>
    <property type="match status" value="1"/>
</dbReference>
<dbReference type="Pfam" id="PF00919">
    <property type="entry name" value="UPF0004"/>
    <property type="match status" value="1"/>
</dbReference>
<dbReference type="FunFam" id="3.80.30.20:FF:000001">
    <property type="entry name" value="tRNA-2-methylthio-N(6)-dimethylallyladenosine synthase 2"/>
    <property type="match status" value="1"/>
</dbReference>
<dbReference type="InterPro" id="IPR005839">
    <property type="entry name" value="Methylthiotransferase"/>
</dbReference>
<keyword evidence="3" id="KW-0004">4Fe-4S</keyword>
<reference evidence="14" key="1">
    <citation type="journal article" date="2020" name="mSystems">
        <title>Genome- and Community-Level Interaction Insights into Carbon Utilization and Element Cycling Functions of Hydrothermarchaeota in Hydrothermal Sediment.</title>
        <authorList>
            <person name="Zhou Z."/>
            <person name="Liu Y."/>
            <person name="Xu W."/>
            <person name="Pan J."/>
            <person name="Luo Z.H."/>
            <person name="Li M."/>
        </authorList>
    </citation>
    <scope>NUCLEOTIDE SEQUENCE [LARGE SCALE GENOMIC DNA]</scope>
    <source>
        <strain evidence="14">SpSt-747</strain>
    </source>
</reference>
<protein>
    <recommendedName>
        <fullName evidence="10">tRNA-2-methylthio-N(6)-dimethylallyladenosine synthase</fullName>
        <ecNumber evidence="10">2.8.4.3</ecNumber>
    </recommendedName>
</protein>
<sequence length="422" mass="47956">MRVGVKTLGCKVNQAESDLLLSAFREAGLEVVDFEEIADCYVINSCAVTGEAERKTRQYVRRALRRNPEALVLLIGCCAKAWQRRGYRLSEERVVLLASDQKEQEICRFFAEHWGIALSLPPFPLPSRSRAWVKVEDGCDHFCSFCLVPYLREGVKSRSPEDILREVQYLEAQGVREVVLCGTNLGYFGRDLQSVTLIDLLELLVQNTRDVRFRLSSLEPYLFSRDFLRRFFALGTRICPHLHLPLQSGSDRILAKMSRGYSSKEYEVLVTTARALCPHVAITTDVIVGFPGEEEEDFEATVRFCQTMGFSRMHVFAFSPRSGTAAFEWEKREGIPKPEKERRVRRLIEVGRELSRRYHQSFVGKRLEVLVESCENGVGVGHSENYIVVRVENPQGTWIGKILPVLVEGADDTGAWGRVVAE</sequence>
<comment type="cofactor">
    <cofactor evidence="1">
        <name>[4Fe-4S] cluster</name>
        <dbReference type="ChEBI" id="CHEBI:49883"/>
    </cofactor>
</comment>
<evidence type="ECO:0000256" key="8">
    <source>
        <dbReference type="ARBA" id="ARBA00023004"/>
    </source>
</evidence>
<dbReference type="PROSITE" id="PS50926">
    <property type="entry name" value="TRAM"/>
    <property type="match status" value="1"/>
</dbReference>
<evidence type="ECO:0000256" key="2">
    <source>
        <dbReference type="ARBA" id="ARBA00003234"/>
    </source>
</evidence>
<evidence type="ECO:0000256" key="6">
    <source>
        <dbReference type="ARBA" id="ARBA00022691"/>
    </source>
</evidence>
<dbReference type="InterPro" id="IPR007197">
    <property type="entry name" value="rSAM"/>
</dbReference>
<feature type="domain" description="Radical SAM core" evidence="13">
    <location>
        <begin position="125"/>
        <end position="357"/>
    </location>
</feature>
<dbReference type="InterPro" id="IPR002792">
    <property type="entry name" value="TRAM_dom"/>
</dbReference>
<dbReference type="InterPro" id="IPR038135">
    <property type="entry name" value="Methylthiotransferase_N_sf"/>
</dbReference>
<evidence type="ECO:0000256" key="5">
    <source>
        <dbReference type="ARBA" id="ARBA00022679"/>
    </source>
</evidence>
<dbReference type="EC" id="2.8.4.3" evidence="10"/>
<dbReference type="InterPro" id="IPR006467">
    <property type="entry name" value="MiaB-like_bact"/>
</dbReference>
<dbReference type="SMART" id="SM00729">
    <property type="entry name" value="Elp3"/>
    <property type="match status" value="1"/>
</dbReference>
<evidence type="ECO:0000256" key="3">
    <source>
        <dbReference type="ARBA" id="ARBA00022485"/>
    </source>
</evidence>
<dbReference type="GO" id="GO:0051539">
    <property type="term" value="F:4 iron, 4 sulfur cluster binding"/>
    <property type="evidence" value="ECO:0007669"/>
    <property type="project" value="UniProtKB-KW"/>
</dbReference>
<feature type="domain" description="MTTase N-terminal" evidence="12">
    <location>
        <begin position="1"/>
        <end position="115"/>
    </location>
</feature>